<dbReference type="EMBL" id="DS113232">
    <property type="protein sequence ID" value="EAY17268.1"/>
    <property type="molecule type" value="Genomic_DNA"/>
</dbReference>
<dbReference type="InParanoid" id="A2DQI4"/>
<reference evidence="1" key="2">
    <citation type="journal article" date="2007" name="Science">
        <title>Draft genome sequence of the sexually transmitted pathogen Trichomonas vaginalis.</title>
        <authorList>
            <person name="Carlton J.M."/>
            <person name="Hirt R.P."/>
            <person name="Silva J.C."/>
            <person name="Delcher A.L."/>
            <person name="Schatz M."/>
            <person name="Zhao Q."/>
            <person name="Wortman J.R."/>
            <person name="Bidwell S.L."/>
            <person name="Alsmark U.C.M."/>
            <person name="Besteiro S."/>
            <person name="Sicheritz-Ponten T."/>
            <person name="Noel C.J."/>
            <person name="Dacks J.B."/>
            <person name="Foster P.G."/>
            <person name="Simillion C."/>
            <person name="Van de Peer Y."/>
            <person name="Miranda-Saavedra D."/>
            <person name="Barton G.J."/>
            <person name="Westrop G.D."/>
            <person name="Mueller S."/>
            <person name="Dessi D."/>
            <person name="Fiori P.L."/>
            <person name="Ren Q."/>
            <person name="Paulsen I."/>
            <person name="Zhang H."/>
            <person name="Bastida-Corcuera F.D."/>
            <person name="Simoes-Barbosa A."/>
            <person name="Brown M.T."/>
            <person name="Hayes R.D."/>
            <person name="Mukherjee M."/>
            <person name="Okumura C.Y."/>
            <person name="Schneider R."/>
            <person name="Smith A.J."/>
            <person name="Vanacova S."/>
            <person name="Villalvazo M."/>
            <person name="Haas B.J."/>
            <person name="Pertea M."/>
            <person name="Feldblyum T.V."/>
            <person name="Utterback T.R."/>
            <person name="Shu C.L."/>
            <person name="Osoegawa K."/>
            <person name="de Jong P.J."/>
            <person name="Hrdy I."/>
            <person name="Horvathova L."/>
            <person name="Zubacova Z."/>
            <person name="Dolezal P."/>
            <person name="Malik S.B."/>
            <person name="Logsdon J.M. Jr."/>
            <person name="Henze K."/>
            <person name="Gupta A."/>
            <person name="Wang C.C."/>
            <person name="Dunne R.L."/>
            <person name="Upcroft J.A."/>
            <person name="Upcroft P."/>
            <person name="White O."/>
            <person name="Salzberg S.L."/>
            <person name="Tang P."/>
            <person name="Chiu C.-H."/>
            <person name="Lee Y.-S."/>
            <person name="Embley T.M."/>
            <person name="Coombs G.H."/>
            <person name="Mottram J.C."/>
            <person name="Tachezy J."/>
            <person name="Fraser-Liggett C.M."/>
            <person name="Johnson P.J."/>
        </authorList>
    </citation>
    <scope>NUCLEOTIDE SEQUENCE [LARGE SCALE GENOMIC DNA]</scope>
    <source>
        <strain evidence="1">G3</strain>
    </source>
</reference>
<keyword evidence="2" id="KW-1185">Reference proteome</keyword>
<protein>
    <submittedName>
        <fullName evidence="1">Uncharacterized protein</fullName>
    </submittedName>
</protein>
<dbReference type="RefSeq" id="XP_001329491.1">
    <property type="nucleotide sequence ID" value="XM_001329456.1"/>
</dbReference>
<dbReference type="KEGG" id="tva:4775282"/>
<dbReference type="Gene3D" id="2.60.40.2850">
    <property type="match status" value="1"/>
</dbReference>
<dbReference type="AlphaFoldDB" id="A2DQI4"/>
<dbReference type="InterPro" id="IPR006540">
    <property type="entry name" value="Lactococcin_972"/>
</dbReference>
<evidence type="ECO:0000313" key="2">
    <source>
        <dbReference type="Proteomes" id="UP000001542"/>
    </source>
</evidence>
<reference evidence="1" key="1">
    <citation type="submission" date="2006-10" db="EMBL/GenBank/DDBJ databases">
        <authorList>
            <person name="Amadeo P."/>
            <person name="Zhao Q."/>
            <person name="Wortman J."/>
            <person name="Fraser-Liggett C."/>
            <person name="Carlton J."/>
        </authorList>
    </citation>
    <scope>NUCLEOTIDE SEQUENCE</scope>
    <source>
        <strain evidence="1">G3</strain>
    </source>
</reference>
<accession>A2DQI4</accession>
<dbReference type="VEuPathDB" id="TrichDB:TVAG_266310"/>
<name>A2DQI4_TRIV3</name>
<dbReference type="OrthoDB" id="10604964at2759"/>
<dbReference type="VEuPathDB" id="TrichDB:TVAGG3_0591050"/>
<evidence type="ECO:0000313" key="1">
    <source>
        <dbReference type="EMBL" id="EAY17268.1"/>
    </source>
</evidence>
<dbReference type="Proteomes" id="UP000001542">
    <property type="component" value="Unassembled WGS sequence"/>
</dbReference>
<dbReference type="Pfam" id="PF09683">
    <property type="entry name" value="Lactococcin_972"/>
    <property type="match status" value="1"/>
</dbReference>
<organism evidence="1 2">
    <name type="scientific">Trichomonas vaginalis (strain ATCC PRA-98 / G3)</name>
    <dbReference type="NCBI Taxonomy" id="412133"/>
    <lineage>
        <taxon>Eukaryota</taxon>
        <taxon>Metamonada</taxon>
        <taxon>Parabasalia</taxon>
        <taxon>Trichomonadida</taxon>
        <taxon>Trichomonadidae</taxon>
        <taxon>Trichomonas</taxon>
    </lineage>
</organism>
<proteinExistence type="predicted"/>
<dbReference type="SMR" id="A2DQI4"/>
<gene>
    <name evidence="1" type="ORF">TVAG_266310</name>
</gene>
<sequence length="103" mass="11248">MSINININADLNDLLKSTGKMFTRSKHSAYDIKGGGRFIGGEENGIVFSCCFHPTKEHSASVIPGNGAAPYPRTKQWVPPGQWAITYTNAGLMGNKSKYDIKE</sequence>